<feature type="region of interest" description="Disordered" evidence="1">
    <location>
        <begin position="513"/>
        <end position="646"/>
    </location>
</feature>
<name>A0A9P6EMY4_9AGAR</name>
<feature type="compositionally biased region" description="Basic and acidic residues" evidence="1">
    <location>
        <begin position="246"/>
        <end position="262"/>
    </location>
</feature>
<dbReference type="EMBL" id="MU157833">
    <property type="protein sequence ID" value="KAF9531884.1"/>
    <property type="molecule type" value="Genomic_DNA"/>
</dbReference>
<keyword evidence="2" id="KW-1133">Transmembrane helix</keyword>
<feature type="region of interest" description="Disordered" evidence="1">
    <location>
        <begin position="306"/>
        <end position="362"/>
    </location>
</feature>
<feature type="compositionally biased region" description="Basic and acidic residues" evidence="1">
    <location>
        <begin position="583"/>
        <end position="593"/>
    </location>
</feature>
<dbReference type="Proteomes" id="UP000807306">
    <property type="component" value="Unassembled WGS sequence"/>
</dbReference>
<feature type="region of interest" description="Disordered" evidence="1">
    <location>
        <begin position="157"/>
        <end position="193"/>
    </location>
</feature>
<reference evidence="3" key="1">
    <citation type="submission" date="2020-11" db="EMBL/GenBank/DDBJ databases">
        <authorList>
            <consortium name="DOE Joint Genome Institute"/>
            <person name="Ahrendt S."/>
            <person name="Riley R."/>
            <person name="Andreopoulos W."/>
            <person name="Labutti K."/>
            <person name="Pangilinan J."/>
            <person name="Ruiz-Duenas F.J."/>
            <person name="Barrasa J.M."/>
            <person name="Sanchez-Garcia M."/>
            <person name="Camarero S."/>
            <person name="Miyauchi S."/>
            <person name="Serrano A."/>
            <person name="Linde D."/>
            <person name="Babiker R."/>
            <person name="Drula E."/>
            <person name="Ayuso-Fernandez I."/>
            <person name="Pacheco R."/>
            <person name="Padilla G."/>
            <person name="Ferreira P."/>
            <person name="Barriuso J."/>
            <person name="Kellner H."/>
            <person name="Castanera R."/>
            <person name="Alfaro M."/>
            <person name="Ramirez L."/>
            <person name="Pisabarro A.G."/>
            <person name="Kuo A."/>
            <person name="Tritt A."/>
            <person name="Lipzen A."/>
            <person name="He G."/>
            <person name="Yan M."/>
            <person name="Ng V."/>
            <person name="Cullen D."/>
            <person name="Martin F."/>
            <person name="Rosso M.-N."/>
            <person name="Henrissat B."/>
            <person name="Hibbett D."/>
            <person name="Martinez A.T."/>
            <person name="Grigoriev I.V."/>
        </authorList>
    </citation>
    <scope>NUCLEOTIDE SEQUENCE</scope>
    <source>
        <strain evidence="3">CBS 506.95</strain>
    </source>
</reference>
<feature type="compositionally biased region" description="Polar residues" evidence="1">
    <location>
        <begin position="387"/>
        <end position="414"/>
    </location>
</feature>
<protein>
    <submittedName>
        <fullName evidence="3">Uncharacterized protein</fullName>
    </submittedName>
</protein>
<feature type="compositionally biased region" description="Polar residues" evidence="1">
    <location>
        <begin position="96"/>
        <end position="106"/>
    </location>
</feature>
<feature type="region of interest" description="Disordered" evidence="1">
    <location>
        <begin position="379"/>
        <end position="415"/>
    </location>
</feature>
<sequence length="646" mass="70272">MAKPLSTPPTFGFPGPSHHRTQSSSVSSQRPRPRCSRRRRSPSRTAALAPSSALLSLLATISSSSSANASPTPPSFLCPSLEILGTRDLPYFRRASVSQQPPQSSGIPKPRHPRYVPDKYAKDTDGVWRRVSSYTLYGSTVPTGCNSPDCRQPTKVVPSIDDQISVPSNSSSTTTTSPYDIQLPPGWKPTEKPPDNRTSIIVAMSLSLALLICFFIIGCLFWRKTRKRDKGLDIEAKANRSRRRRDMSSRERRNVDAEKEAKMVQKVWAKATARWKENVRYAARRRRGKRTSMRLSQAQLSSLSLNDSPLRTVNAESKPASRSPSPSPSIPEQIAQESQPCVPEPEPNAAETALSSTTGQPPAYHQRLLIPHIVISSHDSSSIDSNHGLSTTYSLSRQPSHASLNSSTPNSPHLSQYLDLNTPAAHVATDDKSVLARLADLASAPPDGDSPDFIEGSYAHVSVPAWQDEDMEDFSGLTEDSCPPIADAAHSAAFPPPPSKERLAAAERLEYSFNFDELEDMEPEPGPSAPPFEETSAAPPDESILLPSAPPLPDSPDFSAIMSRQPTTPIWEPSDIYPFSQDGEERPNQDQHRTASSNVGPSTDHSPSVNSADLISNVTTGPGPTSPLVNPLSLPDNSSPLPRYRP</sequence>
<evidence type="ECO:0000313" key="3">
    <source>
        <dbReference type="EMBL" id="KAF9531884.1"/>
    </source>
</evidence>
<feature type="compositionally biased region" description="Polar residues" evidence="1">
    <location>
        <begin position="594"/>
        <end position="623"/>
    </location>
</feature>
<comment type="caution">
    <text evidence="3">The sequence shown here is derived from an EMBL/GenBank/DDBJ whole genome shotgun (WGS) entry which is preliminary data.</text>
</comment>
<feature type="compositionally biased region" description="Basic residues" evidence="1">
    <location>
        <begin position="282"/>
        <end position="292"/>
    </location>
</feature>
<keyword evidence="2" id="KW-0472">Membrane</keyword>
<feature type="compositionally biased region" description="Polar residues" evidence="1">
    <location>
        <begin position="306"/>
        <end position="315"/>
    </location>
</feature>
<evidence type="ECO:0000256" key="1">
    <source>
        <dbReference type="SAM" id="MobiDB-lite"/>
    </source>
</evidence>
<proteinExistence type="predicted"/>
<evidence type="ECO:0000313" key="4">
    <source>
        <dbReference type="Proteomes" id="UP000807306"/>
    </source>
</evidence>
<feature type="region of interest" description="Disordered" evidence="1">
    <location>
        <begin position="282"/>
        <end position="301"/>
    </location>
</feature>
<evidence type="ECO:0000256" key="2">
    <source>
        <dbReference type="SAM" id="Phobius"/>
    </source>
</evidence>
<keyword evidence="2" id="KW-0812">Transmembrane</keyword>
<feature type="compositionally biased region" description="Basic residues" evidence="1">
    <location>
        <begin position="31"/>
        <end position="42"/>
    </location>
</feature>
<feature type="transmembrane region" description="Helical" evidence="2">
    <location>
        <begin position="200"/>
        <end position="222"/>
    </location>
</feature>
<keyword evidence="4" id="KW-1185">Reference proteome</keyword>
<feature type="compositionally biased region" description="Low complexity" evidence="1">
    <location>
        <begin position="626"/>
        <end position="646"/>
    </location>
</feature>
<dbReference type="AlphaFoldDB" id="A0A9P6EMY4"/>
<dbReference type="OrthoDB" id="2756128at2759"/>
<feature type="region of interest" description="Disordered" evidence="1">
    <location>
        <begin position="96"/>
        <end position="119"/>
    </location>
</feature>
<accession>A0A9P6EMY4</accession>
<feature type="region of interest" description="Disordered" evidence="1">
    <location>
        <begin position="1"/>
        <end position="49"/>
    </location>
</feature>
<gene>
    <name evidence="3" type="ORF">CPB83DRAFT_891227</name>
</gene>
<organism evidence="3 4">
    <name type="scientific">Crepidotus variabilis</name>
    <dbReference type="NCBI Taxonomy" id="179855"/>
    <lineage>
        <taxon>Eukaryota</taxon>
        <taxon>Fungi</taxon>
        <taxon>Dikarya</taxon>
        <taxon>Basidiomycota</taxon>
        <taxon>Agaricomycotina</taxon>
        <taxon>Agaricomycetes</taxon>
        <taxon>Agaricomycetidae</taxon>
        <taxon>Agaricales</taxon>
        <taxon>Agaricineae</taxon>
        <taxon>Crepidotaceae</taxon>
        <taxon>Crepidotus</taxon>
    </lineage>
</organism>
<feature type="region of interest" description="Disordered" evidence="1">
    <location>
        <begin position="239"/>
        <end position="262"/>
    </location>
</feature>